<dbReference type="GO" id="GO:0019843">
    <property type="term" value="F:rRNA binding"/>
    <property type="evidence" value="ECO:0007669"/>
    <property type="project" value="UniProtKB-UniRule"/>
</dbReference>
<evidence type="ECO:0000256" key="6">
    <source>
        <dbReference type="ARBA" id="ARBA00023274"/>
    </source>
</evidence>
<name>A0A1E7QK05_WOLPI</name>
<accession>A0A1E7QK05</accession>
<sequence length="159" mass="17678">MARSNKAKTREIGVDSRYNSVLLMRFINTVMKCGKKSVAEKVIYAALSLIEKKLGEGGLSVFEVAIANVTPSVEVRSKRVGGATYQVPVEVRKNRAVSLALRWIVKSASAMRKKGSKTFADCLHIEILDAYNKRGGAFKMCEEKYKMAEANKAFSYLNF</sequence>
<gene>
    <name evidence="7" type="primary">rpsG</name>
    <name evidence="10" type="ORF">BIY23_02050</name>
</gene>
<dbReference type="Pfam" id="PF00177">
    <property type="entry name" value="Ribosomal_S7"/>
    <property type="match status" value="1"/>
</dbReference>
<evidence type="ECO:0000256" key="4">
    <source>
        <dbReference type="ARBA" id="ARBA00022884"/>
    </source>
</evidence>
<dbReference type="GO" id="GO:0015935">
    <property type="term" value="C:small ribosomal subunit"/>
    <property type="evidence" value="ECO:0007669"/>
    <property type="project" value="InterPro"/>
</dbReference>
<dbReference type="Gene3D" id="1.10.455.10">
    <property type="entry name" value="Ribosomal protein S7 domain"/>
    <property type="match status" value="1"/>
</dbReference>
<dbReference type="PROSITE" id="PS00052">
    <property type="entry name" value="RIBOSOMAL_S7"/>
    <property type="match status" value="1"/>
</dbReference>
<dbReference type="InterPro" id="IPR020606">
    <property type="entry name" value="Ribosomal_uS7_CS"/>
</dbReference>
<reference evidence="10 11" key="1">
    <citation type="submission" date="2016-09" db="EMBL/GenBank/DDBJ databases">
        <title>Genomic evidence for plant-parasitic nematodes as the earliest Wolbachia hosts.</title>
        <authorList>
            <person name="Brown A.M."/>
            <person name="Wasala S.K."/>
            <person name="Howe D.K."/>
            <person name="Peetz A.B."/>
            <person name="Zasada I.A."/>
            <person name="Denver D.R."/>
        </authorList>
    </citation>
    <scope>NUCLEOTIDE SEQUENCE [LARGE SCALE GENOMIC DNA]</scope>
    <source>
        <strain evidence="11">wPpe</strain>
    </source>
</reference>
<dbReference type="AlphaFoldDB" id="A0A1E7QK05"/>
<keyword evidence="6 7" id="KW-0687">Ribonucleoprotein</keyword>
<evidence type="ECO:0000256" key="2">
    <source>
        <dbReference type="ARBA" id="ARBA00022555"/>
    </source>
</evidence>
<evidence type="ECO:0000256" key="8">
    <source>
        <dbReference type="RuleBase" id="RU003619"/>
    </source>
</evidence>
<keyword evidence="5 7" id="KW-0689">Ribosomal protein</keyword>
<protein>
    <recommendedName>
        <fullName evidence="7">Small ribosomal subunit protein uS7</fullName>
    </recommendedName>
</protein>
<evidence type="ECO:0000256" key="1">
    <source>
        <dbReference type="ARBA" id="ARBA00007151"/>
    </source>
</evidence>
<comment type="caution">
    <text evidence="10">The sequence shown here is derived from an EMBL/GenBank/DDBJ whole genome shotgun (WGS) entry which is preliminary data.</text>
</comment>
<proteinExistence type="inferred from homology"/>
<dbReference type="SUPFAM" id="SSF47973">
    <property type="entry name" value="Ribosomal protein S7"/>
    <property type="match status" value="1"/>
</dbReference>
<evidence type="ECO:0000256" key="7">
    <source>
        <dbReference type="HAMAP-Rule" id="MF_00480"/>
    </source>
</evidence>
<dbReference type="GO" id="GO:0000049">
    <property type="term" value="F:tRNA binding"/>
    <property type="evidence" value="ECO:0007669"/>
    <property type="project" value="UniProtKB-UniRule"/>
</dbReference>
<comment type="similarity">
    <text evidence="1 7 8">Belongs to the universal ribosomal protein uS7 family.</text>
</comment>
<dbReference type="InterPro" id="IPR000235">
    <property type="entry name" value="Ribosomal_uS7"/>
</dbReference>
<keyword evidence="2 7" id="KW-0820">tRNA-binding</keyword>
<dbReference type="InterPro" id="IPR023798">
    <property type="entry name" value="Ribosomal_uS7_dom"/>
</dbReference>
<dbReference type="RefSeq" id="WP_070064962.1">
    <property type="nucleotide sequence ID" value="NZ_MJMG01000005.1"/>
</dbReference>
<comment type="subunit">
    <text evidence="7">Part of the 30S ribosomal subunit. Contacts proteins S9 and S11.</text>
</comment>
<keyword evidence="3 7" id="KW-0699">rRNA-binding</keyword>
<comment type="function">
    <text evidence="7">One of the primary rRNA binding proteins, it binds directly to 16S rRNA where it nucleates assembly of the head domain of the 30S subunit. Is located at the subunit interface close to the decoding center, probably blocks exit of the E-site tRNA.</text>
</comment>
<evidence type="ECO:0000313" key="11">
    <source>
        <dbReference type="Proteomes" id="UP000175679"/>
    </source>
</evidence>
<dbReference type="NCBIfam" id="TIGR01029">
    <property type="entry name" value="rpsG_bact"/>
    <property type="match status" value="1"/>
</dbReference>
<dbReference type="HAMAP" id="MF_00480_B">
    <property type="entry name" value="Ribosomal_uS7_B"/>
    <property type="match status" value="1"/>
</dbReference>
<dbReference type="OrthoDB" id="9807653at2"/>
<evidence type="ECO:0000256" key="5">
    <source>
        <dbReference type="ARBA" id="ARBA00022980"/>
    </source>
</evidence>
<dbReference type="Proteomes" id="UP000175679">
    <property type="component" value="Unassembled WGS sequence"/>
</dbReference>
<dbReference type="GO" id="GO:0003735">
    <property type="term" value="F:structural constituent of ribosome"/>
    <property type="evidence" value="ECO:0007669"/>
    <property type="project" value="InterPro"/>
</dbReference>
<dbReference type="GO" id="GO:0006412">
    <property type="term" value="P:translation"/>
    <property type="evidence" value="ECO:0007669"/>
    <property type="project" value="UniProtKB-UniRule"/>
</dbReference>
<keyword evidence="4 7" id="KW-0694">RNA-binding</keyword>
<dbReference type="PANTHER" id="PTHR11205">
    <property type="entry name" value="RIBOSOMAL PROTEIN S7"/>
    <property type="match status" value="1"/>
</dbReference>
<feature type="domain" description="Small ribosomal subunit protein uS7" evidence="9">
    <location>
        <begin position="3"/>
        <end position="152"/>
    </location>
</feature>
<keyword evidence="11" id="KW-1185">Reference proteome</keyword>
<dbReference type="EMBL" id="MJMG01000005">
    <property type="protein sequence ID" value="OEY86793.1"/>
    <property type="molecule type" value="Genomic_DNA"/>
</dbReference>
<dbReference type="PIRSF" id="PIRSF002122">
    <property type="entry name" value="RPS7p_RPS7a_RPS5e_RPS7o"/>
    <property type="match status" value="1"/>
</dbReference>
<dbReference type="InterPro" id="IPR005717">
    <property type="entry name" value="Ribosomal_uS7_bac/org-type"/>
</dbReference>
<dbReference type="CDD" id="cd14869">
    <property type="entry name" value="uS7_Bacteria"/>
    <property type="match status" value="1"/>
</dbReference>
<evidence type="ECO:0000313" key="10">
    <source>
        <dbReference type="EMBL" id="OEY86793.1"/>
    </source>
</evidence>
<evidence type="ECO:0000259" key="9">
    <source>
        <dbReference type="Pfam" id="PF00177"/>
    </source>
</evidence>
<organism evidence="10 11">
    <name type="scientific">Wolbachia pipientis</name>
    <dbReference type="NCBI Taxonomy" id="955"/>
    <lineage>
        <taxon>Bacteria</taxon>
        <taxon>Pseudomonadati</taxon>
        <taxon>Pseudomonadota</taxon>
        <taxon>Alphaproteobacteria</taxon>
        <taxon>Rickettsiales</taxon>
        <taxon>Anaplasmataceae</taxon>
        <taxon>Wolbachieae</taxon>
        <taxon>Wolbachia</taxon>
    </lineage>
</organism>
<dbReference type="InterPro" id="IPR036823">
    <property type="entry name" value="Ribosomal_uS7_dom_sf"/>
</dbReference>
<evidence type="ECO:0000256" key="3">
    <source>
        <dbReference type="ARBA" id="ARBA00022730"/>
    </source>
</evidence>